<sequence>MPVVAGFARVIVRAVVAVVVLAGLAWAGVAVYRHQVYGAVFAESQLSVPVDAGDRFSLAVPTSGGSVGDSWTAAGDAAGLLGTPAERTRHDGLLDRVRDPLLGGGEGTKFFTYDASKAGSTSVTLSYCFQGCDNPATQARKRTVTWNVTVR</sequence>
<accession>A0A919IYK9</accession>
<reference evidence="4" key="1">
    <citation type="submission" date="2021-01" db="EMBL/GenBank/DDBJ databases">
        <title>Whole genome shotgun sequence of Actinoplanes ferrugineus NBRC 15555.</title>
        <authorList>
            <person name="Komaki H."/>
            <person name="Tamura T."/>
        </authorList>
    </citation>
    <scope>NUCLEOTIDE SEQUENCE</scope>
    <source>
        <strain evidence="4">NBRC 15555</strain>
    </source>
</reference>
<keyword evidence="3" id="KW-1133">Transmembrane helix</keyword>
<keyword evidence="3" id="KW-0812">Transmembrane</keyword>
<dbReference type="Gene3D" id="2.60.40.2020">
    <property type="match status" value="1"/>
</dbReference>
<evidence type="ECO:0000313" key="4">
    <source>
        <dbReference type="EMBL" id="GIE10287.1"/>
    </source>
</evidence>
<dbReference type="EMBL" id="BOMM01000015">
    <property type="protein sequence ID" value="GIE10287.1"/>
    <property type="molecule type" value="Genomic_DNA"/>
</dbReference>
<evidence type="ECO:0008006" key="6">
    <source>
        <dbReference type="Google" id="ProtNLM"/>
    </source>
</evidence>
<dbReference type="AlphaFoldDB" id="A0A919IYK9"/>
<evidence type="ECO:0000256" key="1">
    <source>
        <dbReference type="ARBA" id="ARBA00022690"/>
    </source>
</evidence>
<dbReference type="Proteomes" id="UP000598174">
    <property type="component" value="Unassembled WGS sequence"/>
</dbReference>
<keyword evidence="1" id="KW-0646">Protease inhibitor</keyword>
<proteinExistence type="predicted"/>
<keyword evidence="5" id="KW-1185">Reference proteome</keyword>
<comment type="caution">
    <text evidence="4">The sequence shown here is derived from an EMBL/GenBank/DDBJ whole genome shotgun (WGS) entry which is preliminary data.</text>
</comment>
<gene>
    <name evidence="4" type="ORF">Afe05nite_21270</name>
</gene>
<dbReference type="GO" id="GO:0004869">
    <property type="term" value="F:cysteine-type endopeptidase inhibitor activity"/>
    <property type="evidence" value="ECO:0007669"/>
    <property type="project" value="UniProtKB-KW"/>
</dbReference>
<feature type="transmembrane region" description="Helical" evidence="3">
    <location>
        <begin position="6"/>
        <end position="32"/>
    </location>
</feature>
<evidence type="ECO:0000256" key="3">
    <source>
        <dbReference type="SAM" id="Phobius"/>
    </source>
</evidence>
<name>A0A919IYK9_9ACTN</name>
<keyword evidence="3" id="KW-0472">Membrane</keyword>
<keyword evidence="2" id="KW-0789">Thiol protease inhibitor</keyword>
<evidence type="ECO:0000313" key="5">
    <source>
        <dbReference type="Proteomes" id="UP000598174"/>
    </source>
</evidence>
<organism evidence="4 5">
    <name type="scientific">Paractinoplanes ferrugineus</name>
    <dbReference type="NCBI Taxonomy" id="113564"/>
    <lineage>
        <taxon>Bacteria</taxon>
        <taxon>Bacillati</taxon>
        <taxon>Actinomycetota</taxon>
        <taxon>Actinomycetes</taxon>
        <taxon>Micromonosporales</taxon>
        <taxon>Micromonosporaceae</taxon>
        <taxon>Paractinoplanes</taxon>
    </lineage>
</organism>
<dbReference type="InterPro" id="IPR036331">
    <property type="entry name" value="Chagasin-like_sf"/>
</dbReference>
<protein>
    <recommendedName>
        <fullName evidence="6">Proteinase inhibitor I42 chagasin domain-containing protein</fullName>
    </recommendedName>
</protein>
<evidence type="ECO:0000256" key="2">
    <source>
        <dbReference type="ARBA" id="ARBA00022704"/>
    </source>
</evidence>